<keyword evidence="1" id="KW-0812">Transmembrane</keyword>
<dbReference type="AlphaFoldDB" id="W9CBS8"/>
<evidence type="ECO:0000313" key="3">
    <source>
        <dbReference type="Proteomes" id="UP000019487"/>
    </source>
</evidence>
<name>W9CBS8_SCLBF</name>
<evidence type="ECO:0000256" key="1">
    <source>
        <dbReference type="SAM" id="Phobius"/>
    </source>
</evidence>
<reference evidence="2 3" key="1">
    <citation type="journal article" date="2014" name="Genome Announc.">
        <title>Draft genome sequence of Sclerotinia borealis, a psychrophilic plant pathogenic fungus.</title>
        <authorList>
            <person name="Mardanov A.V."/>
            <person name="Beletsky A.V."/>
            <person name="Kadnikov V.V."/>
            <person name="Ignatov A.N."/>
            <person name="Ravin N.V."/>
        </authorList>
    </citation>
    <scope>NUCLEOTIDE SEQUENCE [LARGE SCALE GENOMIC DNA]</scope>
    <source>
        <strain evidence="3">F-4157</strain>
    </source>
</reference>
<accession>W9CBS8</accession>
<dbReference type="OrthoDB" id="3554168at2759"/>
<keyword evidence="3" id="KW-1185">Reference proteome</keyword>
<sequence length="694" mass="79002">MAANYVRSITFFRITAKQCNLTDIVADISTNVDLWEERYANAHHILFHNRSQSSHGFRELNVVSEAAAINVVGDSELSCVKAELQEPEWKDYRDDVDTMTKTGTVSNTSWLIKYVMSSIASLLSEIPFEAWRIEFFPILRRILFRTAIVLVVGWFLAYLYGVVISAIMGFMEQLPGGSIVNWIVQWCSSLLPWNWNISLTGLTNAASYITKSSFFRITPLNHIISSTTTLWAALQNLFGYTPTHRNASIEIPHSIIKDYALEAANNTFGLLNLTMNISALPILLSHSHKSIIGASEIVRASQLKDKYDMSRAYTELEKGNAELRLKLIGHTEGVPDLIKQFETSLSIAISETDNIRLDTSLQNSVLLKSSAVCIILWHIPGLEIASWRWINSPCWASFLGSGSVIACLEGDYPWCPSLLAHTTIVTSHMNETQKTRALTARRLRRLVETLQTDLGELLHDAQQAISICENLNLNFERINRFKEANQKEGEKEVPPVPVDVNKVPDTHILDGFLHDVRRSRSATEDSKKKRIWGIDMERLEVIHHFHHLAHEYFLQAEQRITHWDSKINAEDLLRQLKKLEASADEDWRYDLNEEKAWAQIRGDLQSLIPLVTKFSAAFTKQGRVRSQVDDVVSARAKKCYRERKANRGKDESSARSWEDCFFEGFTFEKTFRVNGEGRVGMSYKMLILQADSVF</sequence>
<proteinExistence type="predicted"/>
<keyword evidence="1" id="KW-1133">Transmembrane helix</keyword>
<dbReference type="HOGENOM" id="CLU_396980_0_0_1"/>
<evidence type="ECO:0000313" key="2">
    <source>
        <dbReference type="EMBL" id="ESZ92020.1"/>
    </source>
</evidence>
<gene>
    <name evidence="2" type="ORF">SBOR_7586</name>
</gene>
<feature type="transmembrane region" description="Helical" evidence="1">
    <location>
        <begin position="142"/>
        <end position="171"/>
    </location>
</feature>
<organism evidence="2 3">
    <name type="scientific">Sclerotinia borealis (strain F-4128)</name>
    <dbReference type="NCBI Taxonomy" id="1432307"/>
    <lineage>
        <taxon>Eukaryota</taxon>
        <taxon>Fungi</taxon>
        <taxon>Dikarya</taxon>
        <taxon>Ascomycota</taxon>
        <taxon>Pezizomycotina</taxon>
        <taxon>Leotiomycetes</taxon>
        <taxon>Helotiales</taxon>
        <taxon>Sclerotiniaceae</taxon>
        <taxon>Sclerotinia</taxon>
    </lineage>
</organism>
<comment type="caution">
    <text evidence="2">The sequence shown here is derived from an EMBL/GenBank/DDBJ whole genome shotgun (WGS) entry which is preliminary data.</text>
</comment>
<protein>
    <submittedName>
        <fullName evidence="2">Uncharacterized protein</fullName>
    </submittedName>
</protein>
<dbReference type="Proteomes" id="UP000019487">
    <property type="component" value="Unassembled WGS sequence"/>
</dbReference>
<dbReference type="EMBL" id="AYSA01000432">
    <property type="protein sequence ID" value="ESZ92020.1"/>
    <property type="molecule type" value="Genomic_DNA"/>
</dbReference>
<keyword evidence="1" id="KW-0472">Membrane</keyword>